<dbReference type="InterPro" id="IPR001841">
    <property type="entry name" value="Znf_RING"/>
</dbReference>
<feature type="domain" description="RING-type" evidence="7">
    <location>
        <begin position="112"/>
        <end position="154"/>
    </location>
</feature>
<dbReference type="OMA" id="IPSQYII"/>
<dbReference type="SMART" id="SM00249">
    <property type="entry name" value="PHD"/>
    <property type="match status" value="1"/>
</dbReference>
<dbReference type="OrthoDB" id="8062037at2759"/>
<evidence type="ECO:0008006" key="10">
    <source>
        <dbReference type="Google" id="ProtNLM"/>
    </source>
</evidence>
<dbReference type="InterPro" id="IPR019787">
    <property type="entry name" value="Znf_PHD-finger"/>
</dbReference>
<dbReference type="SUPFAM" id="SSF57903">
    <property type="entry name" value="FYVE/PHD zinc finger"/>
    <property type="match status" value="1"/>
</dbReference>
<sequence>MNENTNNPPEDECMICLEPILDTHKTAKVSCCPTKIYHAECFTQFATISNSCPICRKRFHQVEITHQKNIEIIPIKDRLLPNPAIDDIPSQYIIREQPPRNPVVEEINDGVCYICTRSTRNGLFCNQCGCNFHLNCLGVVEAEDSLSWCCPICDYHQETIIPTRSVRPRGTNNINLARNNRVRNVIEGTKRNHSGLVIHNDNDELDVDFLYHDESHNGGDDDYEPHFHLHSPHNPVINGGVISRREQKQKAKLSIEEVKSWDMFDKARVGTEVTPESSSVEPSQDKRQRRKRKKVTPIETSSTASLAVPSSSSSRISQLIGSLKTSKSKPLSYNQPQPTTTTNTFIPSDSPMSISPAANSPMESVSYSSDDNEYTRQKQPPKELTLDQKVEIQKHIRNKLRPFTII</sequence>
<feature type="region of interest" description="Disordered" evidence="5">
    <location>
        <begin position="269"/>
        <end position="386"/>
    </location>
</feature>
<dbReference type="PROSITE" id="PS50016">
    <property type="entry name" value="ZF_PHD_2"/>
    <property type="match status" value="1"/>
</dbReference>
<dbReference type="CDD" id="cd15489">
    <property type="entry name" value="PHD_SF"/>
    <property type="match status" value="1"/>
</dbReference>
<dbReference type="Proteomes" id="UP000011777">
    <property type="component" value="Unassembled WGS sequence"/>
</dbReference>
<dbReference type="eggNOG" id="KOG0825">
    <property type="taxonomic scope" value="Eukaryota"/>
</dbReference>
<evidence type="ECO:0000256" key="4">
    <source>
        <dbReference type="PROSITE-ProRule" id="PRU00175"/>
    </source>
</evidence>
<reference evidence="8 9" key="1">
    <citation type="submission" date="2013-02" db="EMBL/GenBank/DDBJ databases">
        <title>Genome sequence of Candida maltosa Xu316, a potential industrial strain for xylitol and ethanol production.</title>
        <authorList>
            <person name="Yu J."/>
            <person name="Wang Q."/>
            <person name="Geng X."/>
            <person name="Bao W."/>
            <person name="He P."/>
            <person name="Cai J."/>
        </authorList>
    </citation>
    <scope>NUCLEOTIDE SEQUENCE [LARGE SCALE GENOMIC DNA]</scope>
    <source>
        <strain evidence="9">Xu316</strain>
    </source>
</reference>
<dbReference type="PROSITE" id="PS50089">
    <property type="entry name" value="ZF_RING_2"/>
    <property type="match status" value="2"/>
</dbReference>
<dbReference type="InterPro" id="IPR052788">
    <property type="entry name" value="RING-type_E3_ligase_ATL"/>
</dbReference>
<evidence type="ECO:0000256" key="3">
    <source>
        <dbReference type="ARBA" id="ARBA00022833"/>
    </source>
</evidence>
<dbReference type="SUPFAM" id="SSF57850">
    <property type="entry name" value="RING/U-box"/>
    <property type="match status" value="1"/>
</dbReference>
<organism evidence="8 9">
    <name type="scientific">Candida maltosa (strain Xu316)</name>
    <name type="common">Yeast</name>
    <dbReference type="NCBI Taxonomy" id="1245528"/>
    <lineage>
        <taxon>Eukaryota</taxon>
        <taxon>Fungi</taxon>
        <taxon>Dikarya</taxon>
        <taxon>Ascomycota</taxon>
        <taxon>Saccharomycotina</taxon>
        <taxon>Pichiomycetes</taxon>
        <taxon>Debaryomycetaceae</taxon>
        <taxon>Candida/Lodderomyces clade</taxon>
        <taxon>Candida</taxon>
    </lineage>
</organism>
<protein>
    <recommendedName>
        <fullName evidence="10">RING-type domain-containing protein</fullName>
    </recommendedName>
</protein>
<dbReference type="Gene3D" id="3.30.40.10">
    <property type="entry name" value="Zinc/RING finger domain, C3HC4 (zinc finger)"/>
    <property type="match status" value="2"/>
</dbReference>
<dbReference type="GO" id="GO:0008270">
    <property type="term" value="F:zinc ion binding"/>
    <property type="evidence" value="ECO:0007669"/>
    <property type="project" value="UniProtKB-KW"/>
</dbReference>
<proteinExistence type="predicted"/>
<evidence type="ECO:0000259" key="7">
    <source>
        <dbReference type="PROSITE" id="PS50089"/>
    </source>
</evidence>
<gene>
    <name evidence="8" type="ORF">G210_2143</name>
</gene>
<dbReference type="PANTHER" id="PTHR45798:SF97">
    <property type="entry name" value="ALCOHOL-SENSITIVE RING FINGER PROTEIN 1"/>
    <property type="match status" value="1"/>
</dbReference>
<dbReference type="Pfam" id="PF13639">
    <property type="entry name" value="zf-RING_2"/>
    <property type="match status" value="1"/>
</dbReference>
<keyword evidence="9" id="KW-1185">Reference proteome</keyword>
<evidence type="ECO:0000259" key="6">
    <source>
        <dbReference type="PROSITE" id="PS50016"/>
    </source>
</evidence>
<feature type="domain" description="RING-type" evidence="7">
    <location>
        <begin position="13"/>
        <end position="56"/>
    </location>
</feature>
<dbReference type="InterPro" id="IPR019786">
    <property type="entry name" value="Zinc_finger_PHD-type_CS"/>
</dbReference>
<evidence type="ECO:0000256" key="1">
    <source>
        <dbReference type="ARBA" id="ARBA00022723"/>
    </source>
</evidence>
<dbReference type="PANTHER" id="PTHR45798">
    <property type="entry name" value="RING-H2 FINGER PROTEIN ATL61-RELATED-RELATED"/>
    <property type="match status" value="1"/>
</dbReference>
<dbReference type="SMART" id="SM00184">
    <property type="entry name" value="RING"/>
    <property type="match status" value="2"/>
</dbReference>
<feature type="compositionally biased region" description="Low complexity" evidence="5">
    <location>
        <begin position="271"/>
        <end position="282"/>
    </location>
</feature>
<dbReference type="EMBL" id="AOGT01000177">
    <property type="protein sequence ID" value="EMG50581.1"/>
    <property type="molecule type" value="Genomic_DNA"/>
</dbReference>
<evidence type="ECO:0000256" key="2">
    <source>
        <dbReference type="ARBA" id="ARBA00022771"/>
    </source>
</evidence>
<dbReference type="PROSITE" id="PS01359">
    <property type="entry name" value="ZF_PHD_1"/>
    <property type="match status" value="1"/>
</dbReference>
<feature type="compositionally biased region" description="Low complexity" evidence="5">
    <location>
        <begin position="334"/>
        <end position="344"/>
    </location>
</feature>
<dbReference type="InterPro" id="IPR001965">
    <property type="entry name" value="Znf_PHD"/>
</dbReference>
<keyword evidence="1" id="KW-0479">Metal-binding</keyword>
<evidence type="ECO:0000313" key="8">
    <source>
        <dbReference type="EMBL" id="EMG50581.1"/>
    </source>
</evidence>
<feature type="compositionally biased region" description="Polar residues" evidence="5">
    <location>
        <begin position="323"/>
        <end position="333"/>
    </location>
</feature>
<name>M3IVE7_CANMX</name>
<feature type="compositionally biased region" description="Polar residues" evidence="5">
    <location>
        <begin position="345"/>
        <end position="369"/>
    </location>
</feature>
<keyword evidence="3" id="KW-0862">Zinc</keyword>
<evidence type="ECO:0000313" key="9">
    <source>
        <dbReference type="Proteomes" id="UP000011777"/>
    </source>
</evidence>
<dbReference type="InterPro" id="IPR013083">
    <property type="entry name" value="Znf_RING/FYVE/PHD"/>
</dbReference>
<dbReference type="HOGENOM" id="CLU_039091_0_0_1"/>
<keyword evidence="2 4" id="KW-0863">Zinc-finger</keyword>
<feature type="domain" description="PHD-type" evidence="6">
    <location>
        <begin position="109"/>
        <end position="156"/>
    </location>
</feature>
<comment type="caution">
    <text evidence="8">The sequence shown here is derived from an EMBL/GenBank/DDBJ whole genome shotgun (WGS) entry which is preliminary data.</text>
</comment>
<accession>M3IVE7</accession>
<dbReference type="AlphaFoldDB" id="M3IVE7"/>
<feature type="compositionally biased region" description="Basic and acidic residues" evidence="5">
    <location>
        <begin position="373"/>
        <end position="386"/>
    </location>
</feature>
<dbReference type="InterPro" id="IPR011011">
    <property type="entry name" value="Znf_FYVE_PHD"/>
</dbReference>
<evidence type="ECO:0000256" key="5">
    <source>
        <dbReference type="SAM" id="MobiDB-lite"/>
    </source>
</evidence>
<feature type="compositionally biased region" description="Low complexity" evidence="5">
    <location>
        <begin position="300"/>
        <end position="322"/>
    </location>
</feature>